<dbReference type="Proteomes" id="UP000314986">
    <property type="component" value="Unassembled WGS sequence"/>
</dbReference>
<dbReference type="OMA" id="SECNTYL"/>
<dbReference type="GO" id="GO:0042101">
    <property type="term" value="C:T cell receptor complex"/>
    <property type="evidence" value="ECO:0007669"/>
    <property type="project" value="UniProtKB-KW"/>
</dbReference>
<dbReference type="GeneTree" id="ENSGT01030000234557"/>
<keyword evidence="3" id="KW-0675">Receptor</keyword>
<dbReference type="Pfam" id="PF07686">
    <property type="entry name" value="V-set"/>
    <property type="match status" value="1"/>
</dbReference>
<dbReference type="InterPro" id="IPR003599">
    <property type="entry name" value="Ig_sub"/>
</dbReference>
<dbReference type="InterPro" id="IPR051287">
    <property type="entry name" value="TCR_variable_region"/>
</dbReference>
<evidence type="ECO:0000256" key="2">
    <source>
        <dbReference type="ARBA" id="ARBA00023130"/>
    </source>
</evidence>
<evidence type="ECO:0000256" key="5">
    <source>
        <dbReference type="ARBA" id="ARBA00043266"/>
    </source>
</evidence>
<dbReference type="InterPro" id="IPR013783">
    <property type="entry name" value="Ig-like_fold"/>
</dbReference>
<dbReference type="InterPro" id="IPR007110">
    <property type="entry name" value="Ig-like_dom"/>
</dbReference>
<keyword evidence="5" id="KW-1279">T cell receptor</keyword>
<evidence type="ECO:0000256" key="3">
    <source>
        <dbReference type="ARBA" id="ARBA00023170"/>
    </source>
</evidence>
<dbReference type="PANTHER" id="PTHR19367:SF18">
    <property type="entry name" value="T CELL RECEPTOR ALPHA VARIABLE 16"/>
    <property type="match status" value="1"/>
</dbReference>
<dbReference type="Gene3D" id="2.60.40.10">
    <property type="entry name" value="Immunoglobulins"/>
    <property type="match status" value="1"/>
</dbReference>
<dbReference type="GO" id="GO:0002250">
    <property type="term" value="P:adaptive immune response"/>
    <property type="evidence" value="ECO:0007669"/>
    <property type="project" value="UniProtKB-KW"/>
</dbReference>
<dbReference type="InterPro" id="IPR036179">
    <property type="entry name" value="Ig-like_dom_sf"/>
</dbReference>
<reference evidence="7" key="4">
    <citation type="submission" date="2025-08" db="UniProtKB">
        <authorList>
            <consortium name="Ensembl"/>
        </authorList>
    </citation>
    <scope>IDENTIFICATION</scope>
</reference>
<proteinExistence type="predicted"/>
<sequence length="145" mass="16544">LQSTVTVTEGEDVYLQCNYTATSECNTYLFWYRHFPNKSPEYILSKDTNNRNKDGADFAEERFSTNVSKAERTVSLNILQVRITDSAVYYCALSPTEAQISGSALKKQPCGVLWLSGYSTRLTSDIPWFNDLQNESLRNFPYSTH</sequence>
<dbReference type="InterPro" id="IPR013106">
    <property type="entry name" value="Ig_V-set"/>
</dbReference>
<keyword evidence="8" id="KW-1185">Reference proteome</keyword>
<dbReference type="InParanoid" id="A0A4W3GSH5"/>
<evidence type="ECO:0000313" key="7">
    <source>
        <dbReference type="Ensembl" id="ENSCMIP00000007123.1"/>
    </source>
</evidence>
<accession>A0A4W3GSH5</accession>
<reference evidence="7" key="5">
    <citation type="submission" date="2025-09" db="UniProtKB">
        <authorList>
            <consortium name="Ensembl"/>
        </authorList>
    </citation>
    <scope>IDENTIFICATION</scope>
</reference>
<feature type="domain" description="Ig-like" evidence="6">
    <location>
        <begin position="1"/>
        <end position="101"/>
    </location>
</feature>
<keyword evidence="4" id="KW-0393">Immunoglobulin domain</keyword>
<dbReference type="Ensembl" id="ENSCMIT00000007347.1">
    <property type="protein sequence ID" value="ENSCMIP00000007123.1"/>
    <property type="gene ID" value="ENSCMIG00000003969.1"/>
</dbReference>
<dbReference type="SMART" id="SM00406">
    <property type="entry name" value="IGv"/>
    <property type="match status" value="1"/>
</dbReference>
<dbReference type="AlphaFoldDB" id="A0A4W3GSH5"/>
<keyword evidence="5" id="KW-0391">Immunity</keyword>
<evidence type="ECO:0000256" key="1">
    <source>
        <dbReference type="ARBA" id="ARBA00022729"/>
    </source>
</evidence>
<reference evidence="8" key="2">
    <citation type="journal article" date="2007" name="PLoS Biol.">
        <title>Survey sequencing and comparative analysis of the elephant shark (Callorhinchus milii) genome.</title>
        <authorList>
            <person name="Venkatesh B."/>
            <person name="Kirkness E.F."/>
            <person name="Loh Y.H."/>
            <person name="Halpern A.L."/>
            <person name="Lee A.P."/>
            <person name="Johnson J."/>
            <person name="Dandona N."/>
            <person name="Viswanathan L.D."/>
            <person name="Tay A."/>
            <person name="Venter J.C."/>
            <person name="Strausberg R.L."/>
            <person name="Brenner S."/>
        </authorList>
    </citation>
    <scope>NUCLEOTIDE SEQUENCE [LARGE SCALE GENOMIC DNA]</scope>
</reference>
<dbReference type="PANTHER" id="PTHR19367">
    <property type="entry name" value="T-CELL RECEPTOR ALPHA CHAIN V REGION"/>
    <property type="match status" value="1"/>
</dbReference>
<keyword evidence="1" id="KW-0732">Signal</keyword>
<evidence type="ECO:0000256" key="4">
    <source>
        <dbReference type="ARBA" id="ARBA00023319"/>
    </source>
</evidence>
<organism evidence="7 8">
    <name type="scientific">Callorhinchus milii</name>
    <name type="common">Ghost shark</name>
    <dbReference type="NCBI Taxonomy" id="7868"/>
    <lineage>
        <taxon>Eukaryota</taxon>
        <taxon>Metazoa</taxon>
        <taxon>Chordata</taxon>
        <taxon>Craniata</taxon>
        <taxon>Vertebrata</taxon>
        <taxon>Chondrichthyes</taxon>
        <taxon>Holocephali</taxon>
        <taxon>Chimaeriformes</taxon>
        <taxon>Callorhinchidae</taxon>
        <taxon>Callorhinchus</taxon>
    </lineage>
</organism>
<reference evidence="8" key="1">
    <citation type="journal article" date="2006" name="Science">
        <title>Ancient noncoding elements conserved in the human genome.</title>
        <authorList>
            <person name="Venkatesh B."/>
            <person name="Kirkness E.F."/>
            <person name="Loh Y.H."/>
            <person name="Halpern A.L."/>
            <person name="Lee A.P."/>
            <person name="Johnson J."/>
            <person name="Dandona N."/>
            <person name="Viswanathan L.D."/>
            <person name="Tay A."/>
            <person name="Venter J.C."/>
            <person name="Strausberg R.L."/>
            <person name="Brenner S."/>
        </authorList>
    </citation>
    <scope>NUCLEOTIDE SEQUENCE [LARGE SCALE GENOMIC DNA]</scope>
</reference>
<dbReference type="SMART" id="SM00409">
    <property type="entry name" value="IG"/>
    <property type="match status" value="1"/>
</dbReference>
<reference evidence="8" key="3">
    <citation type="journal article" date="2014" name="Nature">
        <title>Elephant shark genome provides unique insights into gnathostome evolution.</title>
        <authorList>
            <consortium name="International Elephant Shark Genome Sequencing Consortium"/>
            <person name="Venkatesh B."/>
            <person name="Lee A.P."/>
            <person name="Ravi V."/>
            <person name="Maurya A.K."/>
            <person name="Lian M.M."/>
            <person name="Swann J.B."/>
            <person name="Ohta Y."/>
            <person name="Flajnik M.F."/>
            <person name="Sutoh Y."/>
            <person name="Kasahara M."/>
            <person name="Hoon S."/>
            <person name="Gangu V."/>
            <person name="Roy S.W."/>
            <person name="Irimia M."/>
            <person name="Korzh V."/>
            <person name="Kondrychyn I."/>
            <person name="Lim Z.W."/>
            <person name="Tay B.H."/>
            <person name="Tohari S."/>
            <person name="Kong K.W."/>
            <person name="Ho S."/>
            <person name="Lorente-Galdos B."/>
            <person name="Quilez J."/>
            <person name="Marques-Bonet T."/>
            <person name="Raney B.J."/>
            <person name="Ingham P.W."/>
            <person name="Tay A."/>
            <person name="Hillier L.W."/>
            <person name="Minx P."/>
            <person name="Boehm T."/>
            <person name="Wilson R.K."/>
            <person name="Brenner S."/>
            <person name="Warren W.C."/>
        </authorList>
    </citation>
    <scope>NUCLEOTIDE SEQUENCE [LARGE SCALE GENOMIC DNA]</scope>
</reference>
<protein>
    <recommendedName>
        <fullName evidence="6">Ig-like domain-containing protein</fullName>
    </recommendedName>
</protein>
<dbReference type="SUPFAM" id="SSF48726">
    <property type="entry name" value="Immunoglobulin"/>
    <property type="match status" value="1"/>
</dbReference>
<evidence type="ECO:0000313" key="8">
    <source>
        <dbReference type="Proteomes" id="UP000314986"/>
    </source>
</evidence>
<dbReference type="PROSITE" id="PS50835">
    <property type="entry name" value="IG_LIKE"/>
    <property type="match status" value="1"/>
</dbReference>
<keyword evidence="2" id="KW-1064">Adaptive immunity</keyword>
<name>A0A4W3GSH5_CALMI</name>
<evidence type="ECO:0000259" key="6">
    <source>
        <dbReference type="PROSITE" id="PS50835"/>
    </source>
</evidence>